<keyword evidence="1" id="KW-0732">Signal</keyword>
<evidence type="ECO:0000313" key="3">
    <source>
        <dbReference type="WBParaSite" id="EEL_0000301801-mRNA-1"/>
    </source>
</evidence>
<keyword evidence="2" id="KW-1185">Reference proteome</keyword>
<evidence type="ECO:0000313" key="2">
    <source>
        <dbReference type="Proteomes" id="UP000050640"/>
    </source>
</evidence>
<evidence type="ECO:0000256" key="1">
    <source>
        <dbReference type="SAM" id="SignalP"/>
    </source>
</evidence>
<organism evidence="2 3">
    <name type="scientific">Elaeophora elaphi</name>
    <dbReference type="NCBI Taxonomy" id="1147741"/>
    <lineage>
        <taxon>Eukaryota</taxon>
        <taxon>Metazoa</taxon>
        <taxon>Ecdysozoa</taxon>
        <taxon>Nematoda</taxon>
        <taxon>Chromadorea</taxon>
        <taxon>Rhabditida</taxon>
        <taxon>Spirurina</taxon>
        <taxon>Spiruromorpha</taxon>
        <taxon>Filarioidea</taxon>
        <taxon>Onchocercidae</taxon>
        <taxon>Elaeophora</taxon>
    </lineage>
</organism>
<proteinExistence type="predicted"/>
<accession>A0A0R3RNF8</accession>
<protein>
    <submittedName>
        <fullName evidence="3">DUF3019 domain-containing protein</fullName>
    </submittedName>
</protein>
<feature type="signal peptide" evidence="1">
    <location>
        <begin position="1"/>
        <end position="19"/>
    </location>
</feature>
<reference evidence="3" key="1">
    <citation type="submission" date="2017-02" db="UniProtKB">
        <authorList>
            <consortium name="WormBaseParasite"/>
        </authorList>
    </citation>
    <scope>IDENTIFICATION</scope>
</reference>
<dbReference type="AlphaFoldDB" id="A0A0R3RNF8"/>
<sequence>MKRLLALTIFLILTVGINANIESNVWELVDVVYPKNLAVNICRRLSIQSGITEHSGTNYSKVYCIWPKIFSEMNYCAADFRLNSSSEGVEESWRNCSEIEILAKLEQQSSKRSLKTIFTRIESEDRQVLDSDSNMAKIVRHSIQELNEQLDSSSSLDNDVNVKTNKLSRVEAMILQLSHHRQDEEDDCRGD</sequence>
<name>A0A0R3RNF8_9BILA</name>
<dbReference type="Proteomes" id="UP000050640">
    <property type="component" value="Unplaced"/>
</dbReference>
<feature type="chain" id="PRO_5006447672" evidence="1">
    <location>
        <begin position="20"/>
        <end position="191"/>
    </location>
</feature>
<dbReference type="WBParaSite" id="EEL_0000301801-mRNA-1">
    <property type="protein sequence ID" value="EEL_0000301801-mRNA-1"/>
    <property type="gene ID" value="EEL_0000301801"/>
</dbReference>